<dbReference type="InterPro" id="IPR015940">
    <property type="entry name" value="UBA"/>
</dbReference>
<dbReference type="SMART" id="SM00727">
    <property type="entry name" value="STI1"/>
    <property type="match status" value="1"/>
</dbReference>
<reference evidence="4" key="1">
    <citation type="submission" date="2022-07" db="EMBL/GenBank/DDBJ databases">
        <title>Phylogenomic reconstructions and comparative analyses of Kickxellomycotina fungi.</title>
        <authorList>
            <person name="Reynolds N.K."/>
            <person name="Stajich J.E."/>
            <person name="Barry K."/>
            <person name="Grigoriev I.V."/>
            <person name="Crous P."/>
            <person name="Smith M.E."/>
        </authorList>
    </citation>
    <scope>NUCLEOTIDE SEQUENCE</scope>
    <source>
        <strain evidence="4">BCRC 34381</strain>
    </source>
</reference>
<dbReference type="SUPFAM" id="SSF54236">
    <property type="entry name" value="Ubiquitin-like"/>
    <property type="match status" value="1"/>
</dbReference>
<dbReference type="Pfam" id="PF00627">
    <property type="entry name" value="UBA"/>
    <property type="match status" value="1"/>
</dbReference>
<dbReference type="Gene3D" id="1.10.8.10">
    <property type="entry name" value="DNA helicase RuvA subunit, C-terminal domain"/>
    <property type="match status" value="1"/>
</dbReference>
<organism evidence="4 5">
    <name type="scientific">Coemansia biformis</name>
    <dbReference type="NCBI Taxonomy" id="1286918"/>
    <lineage>
        <taxon>Eukaryota</taxon>
        <taxon>Fungi</taxon>
        <taxon>Fungi incertae sedis</taxon>
        <taxon>Zoopagomycota</taxon>
        <taxon>Kickxellomycotina</taxon>
        <taxon>Kickxellomycetes</taxon>
        <taxon>Kickxellales</taxon>
        <taxon>Kickxellaceae</taxon>
        <taxon>Coemansia</taxon>
    </lineage>
</organism>
<dbReference type="AlphaFoldDB" id="A0A9W7YDX0"/>
<name>A0A9W7YDX0_9FUNG</name>
<accession>A0A9W7YDX0</accession>
<dbReference type="PROSITE" id="PS50053">
    <property type="entry name" value="UBIQUITIN_2"/>
    <property type="match status" value="1"/>
</dbReference>
<dbReference type="GO" id="GO:0006511">
    <property type="term" value="P:ubiquitin-dependent protein catabolic process"/>
    <property type="evidence" value="ECO:0007669"/>
    <property type="project" value="TreeGrafter"/>
</dbReference>
<dbReference type="GO" id="GO:0031593">
    <property type="term" value="F:polyubiquitin modification-dependent protein binding"/>
    <property type="evidence" value="ECO:0007669"/>
    <property type="project" value="TreeGrafter"/>
</dbReference>
<dbReference type="InterPro" id="IPR029071">
    <property type="entry name" value="Ubiquitin-like_domsf"/>
</dbReference>
<dbReference type="InterPro" id="IPR006636">
    <property type="entry name" value="STI1_HS-bd"/>
</dbReference>
<dbReference type="CDD" id="cd17039">
    <property type="entry name" value="Ubl_ubiquitin_like"/>
    <property type="match status" value="1"/>
</dbReference>
<dbReference type="PROSITE" id="PS50030">
    <property type="entry name" value="UBA"/>
    <property type="match status" value="1"/>
</dbReference>
<dbReference type="FunFam" id="1.10.260.100:FF:000001">
    <property type="entry name" value="Ubiquilin 1"/>
    <property type="match status" value="1"/>
</dbReference>
<proteinExistence type="predicted"/>
<gene>
    <name evidence="4" type="ORF">LPJ61_002131</name>
</gene>
<sequence length="373" mass="41389">MDSGERRLTLRVRQADGTTIEHEASSRGMSIGDLKQSLSQATQIPQERIRLMFDNVILGDEHTLEHYAYNNQVRQLYLDNPRLAQAMMMANPQVREALENNSELRQMMSDPEIMRQGLNAAQNPRLMQEVQRNNDRALSNLESSPGGYAHIRRMYHTIHEPLAKATDTGIWSSFNELNRHRARAMGVTRPDTAKVNTTPLPNPWARRHPRAPARPAVDARNPLAVVDQVSRNADRLARLDISATRPPASPPGRQSPTDNLLALLAQGGFGPRQLAQARARSVGAAPVLAPGPSSTPERHLDTGSEQPQPQPQLPPVAAPTDESRRSALANYHDMLEQLEEMGFPDKDKNLRALIEADGDLDQALNIITDEDAV</sequence>
<dbReference type="PANTHER" id="PTHR10677">
    <property type="entry name" value="UBIQUILIN"/>
    <property type="match status" value="1"/>
</dbReference>
<dbReference type="Gene3D" id="3.10.20.90">
    <property type="entry name" value="Phosphatidylinositol 3-kinase Catalytic Subunit, Chain A, domain 1"/>
    <property type="match status" value="1"/>
</dbReference>
<evidence type="ECO:0000313" key="5">
    <source>
        <dbReference type="Proteomes" id="UP001143981"/>
    </source>
</evidence>
<dbReference type="InterPro" id="IPR000626">
    <property type="entry name" value="Ubiquitin-like_dom"/>
</dbReference>
<keyword evidence="5" id="KW-1185">Reference proteome</keyword>
<feature type="compositionally biased region" description="Pro residues" evidence="1">
    <location>
        <begin position="308"/>
        <end position="317"/>
    </location>
</feature>
<dbReference type="GO" id="GO:0005829">
    <property type="term" value="C:cytosol"/>
    <property type="evidence" value="ECO:0007669"/>
    <property type="project" value="TreeGrafter"/>
</dbReference>
<dbReference type="SMART" id="SM00165">
    <property type="entry name" value="UBA"/>
    <property type="match status" value="1"/>
</dbReference>
<evidence type="ECO:0000313" key="4">
    <source>
        <dbReference type="EMBL" id="KAJ1732268.1"/>
    </source>
</evidence>
<feature type="domain" description="Ubiquitin-like" evidence="3">
    <location>
        <begin position="8"/>
        <end position="72"/>
    </location>
</feature>
<evidence type="ECO:0008006" key="6">
    <source>
        <dbReference type="Google" id="ProtNLM"/>
    </source>
</evidence>
<dbReference type="PANTHER" id="PTHR10677:SF3">
    <property type="entry name" value="FI07626P-RELATED"/>
    <property type="match status" value="1"/>
</dbReference>
<evidence type="ECO:0000259" key="2">
    <source>
        <dbReference type="PROSITE" id="PS50030"/>
    </source>
</evidence>
<feature type="region of interest" description="Disordered" evidence="1">
    <location>
        <begin position="237"/>
        <end position="258"/>
    </location>
</feature>
<protein>
    <recommendedName>
        <fullName evidence="6">UBA domain-containing protein</fullName>
    </recommendedName>
</protein>
<dbReference type="Pfam" id="PF23195">
    <property type="entry name" value="UBQLN1"/>
    <property type="match status" value="1"/>
</dbReference>
<dbReference type="InterPro" id="IPR015496">
    <property type="entry name" value="Ubiquilin"/>
</dbReference>
<dbReference type="Proteomes" id="UP001143981">
    <property type="component" value="Unassembled WGS sequence"/>
</dbReference>
<feature type="region of interest" description="Disordered" evidence="1">
    <location>
        <begin position="191"/>
        <end position="215"/>
    </location>
</feature>
<comment type="caution">
    <text evidence="4">The sequence shown here is derived from an EMBL/GenBank/DDBJ whole genome shotgun (WGS) entry which is preliminary data.</text>
</comment>
<evidence type="ECO:0000259" key="3">
    <source>
        <dbReference type="PROSITE" id="PS50053"/>
    </source>
</evidence>
<dbReference type="EMBL" id="JANBOI010000242">
    <property type="protein sequence ID" value="KAJ1732268.1"/>
    <property type="molecule type" value="Genomic_DNA"/>
</dbReference>
<dbReference type="InterPro" id="IPR009060">
    <property type="entry name" value="UBA-like_sf"/>
</dbReference>
<dbReference type="OrthoDB" id="267397at2759"/>
<feature type="region of interest" description="Disordered" evidence="1">
    <location>
        <begin position="276"/>
        <end position="326"/>
    </location>
</feature>
<feature type="domain" description="UBA" evidence="2">
    <location>
        <begin position="319"/>
        <end position="370"/>
    </location>
</feature>
<dbReference type="SMART" id="SM00213">
    <property type="entry name" value="UBQ"/>
    <property type="match status" value="1"/>
</dbReference>
<dbReference type="Gene3D" id="1.10.260.100">
    <property type="match status" value="1"/>
</dbReference>
<dbReference type="SUPFAM" id="SSF46934">
    <property type="entry name" value="UBA-like"/>
    <property type="match status" value="1"/>
</dbReference>
<evidence type="ECO:0000256" key="1">
    <source>
        <dbReference type="SAM" id="MobiDB-lite"/>
    </source>
</evidence>